<dbReference type="CDD" id="cd05522">
    <property type="entry name" value="Bromo_Rsc1_2_II"/>
    <property type="match status" value="1"/>
</dbReference>
<keyword evidence="4" id="KW-0805">Transcription regulation</keyword>
<dbReference type="GO" id="GO:0006368">
    <property type="term" value="P:transcription elongation by RNA polymerase II"/>
    <property type="evidence" value="ECO:0007669"/>
    <property type="project" value="TreeGrafter"/>
</dbReference>
<evidence type="ECO:0000259" key="12">
    <source>
        <dbReference type="PROSITE" id="PS51038"/>
    </source>
</evidence>
<feature type="compositionally biased region" description="Acidic residues" evidence="10">
    <location>
        <begin position="50"/>
        <end position="85"/>
    </location>
</feature>
<evidence type="ECO:0000256" key="10">
    <source>
        <dbReference type="SAM" id="MobiDB-lite"/>
    </source>
</evidence>
<comment type="subcellular location">
    <subcellularLocation>
        <location evidence="1">Nucleus</location>
    </subcellularLocation>
</comment>
<dbReference type="InterPro" id="IPR043151">
    <property type="entry name" value="BAH_sf"/>
</dbReference>
<dbReference type="PROSITE" id="PS51038">
    <property type="entry name" value="BAH"/>
    <property type="match status" value="1"/>
</dbReference>
<dbReference type="AlphaFoldDB" id="A0A444RLG0"/>
<feature type="region of interest" description="Disordered" evidence="10">
    <location>
        <begin position="1015"/>
        <end position="1050"/>
    </location>
</feature>
<dbReference type="SMART" id="SM00297">
    <property type="entry name" value="BROMO"/>
    <property type="match status" value="2"/>
</dbReference>
<keyword evidence="5 8" id="KW-0103">Bromodomain</keyword>
<comment type="caution">
    <text evidence="13">The sequence shown here is derived from an EMBL/GenBank/DDBJ whole genome shotgun (WGS) entry which is preliminary data.</text>
</comment>
<feature type="domain" description="Bromo" evidence="11">
    <location>
        <begin position="297"/>
        <end position="367"/>
    </location>
</feature>
<evidence type="ECO:0000259" key="11">
    <source>
        <dbReference type="PROSITE" id="PS50014"/>
    </source>
</evidence>
<evidence type="ECO:0000256" key="3">
    <source>
        <dbReference type="ARBA" id="ARBA00022853"/>
    </source>
</evidence>
<dbReference type="Proteomes" id="UP000288725">
    <property type="component" value="Chromosome 7"/>
</dbReference>
<feature type="compositionally biased region" description="Acidic residues" evidence="10">
    <location>
        <begin position="215"/>
        <end position="243"/>
    </location>
</feature>
<dbReference type="CDD" id="cd04717">
    <property type="entry name" value="BAH_polybromo"/>
    <property type="match status" value="1"/>
</dbReference>
<dbReference type="GO" id="GO:0003682">
    <property type="term" value="F:chromatin binding"/>
    <property type="evidence" value="ECO:0007669"/>
    <property type="project" value="InterPro"/>
</dbReference>
<gene>
    <name evidence="13" type="ORF">VDGE_02319</name>
</gene>
<dbReference type="InterPro" id="IPR001025">
    <property type="entry name" value="BAH_dom"/>
</dbReference>
<feature type="compositionally biased region" description="Acidic residues" evidence="10">
    <location>
        <begin position="33"/>
        <end position="42"/>
    </location>
</feature>
<feature type="compositionally biased region" description="Basic and acidic residues" evidence="10">
    <location>
        <begin position="1020"/>
        <end position="1050"/>
    </location>
</feature>
<keyword evidence="7" id="KW-0539">Nucleus</keyword>
<proteinExistence type="predicted"/>
<dbReference type="PROSITE" id="PS50014">
    <property type="entry name" value="BROMODOMAIN_2"/>
    <property type="match status" value="2"/>
</dbReference>
<keyword evidence="6" id="KW-0804">Transcription</keyword>
<feature type="compositionally biased region" description="Pro residues" evidence="10">
    <location>
        <begin position="602"/>
        <end position="614"/>
    </location>
</feature>
<dbReference type="Pfam" id="PF00439">
    <property type="entry name" value="Bromodomain"/>
    <property type="match status" value="2"/>
</dbReference>
<feature type="compositionally biased region" description="Basic and acidic residues" evidence="10">
    <location>
        <begin position="10"/>
        <end position="32"/>
    </location>
</feature>
<keyword evidence="3" id="KW-0156">Chromatin regulator</keyword>
<dbReference type="InterPro" id="IPR048047">
    <property type="entry name" value="RSC1/2_bromodom"/>
</dbReference>
<dbReference type="Pfam" id="PF01426">
    <property type="entry name" value="BAH"/>
    <property type="match status" value="1"/>
</dbReference>
<feature type="region of interest" description="Disordered" evidence="10">
    <location>
        <begin position="595"/>
        <end position="742"/>
    </location>
</feature>
<evidence type="ECO:0000256" key="8">
    <source>
        <dbReference type="PROSITE-ProRule" id="PRU00035"/>
    </source>
</evidence>
<evidence type="ECO:0000256" key="2">
    <source>
        <dbReference type="ARBA" id="ARBA00022737"/>
    </source>
</evidence>
<feature type="region of interest" description="Disordered" evidence="10">
    <location>
        <begin position="1"/>
        <end position="86"/>
    </location>
</feature>
<dbReference type="PANTHER" id="PTHR16062:SF21">
    <property type="entry name" value="CHROMATIN STRUCTURE-REMODELING COMPLEX SUBUNIT RSC1-RELATED"/>
    <property type="match status" value="1"/>
</dbReference>
<keyword evidence="2" id="KW-0677">Repeat</keyword>
<evidence type="ECO:0000256" key="9">
    <source>
        <dbReference type="SAM" id="Coils"/>
    </source>
</evidence>
<feature type="compositionally biased region" description="Low complexity" evidence="10">
    <location>
        <begin position="659"/>
        <end position="687"/>
    </location>
</feature>
<dbReference type="SUPFAM" id="SSF47370">
    <property type="entry name" value="Bromodomain"/>
    <property type="match status" value="2"/>
</dbReference>
<protein>
    <submittedName>
        <fullName evidence="13">Uncharacterized protein</fullName>
    </submittedName>
</protein>
<accession>A0A444RLG0</accession>
<feature type="region of interest" description="Disordered" evidence="10">
    <location>
        <begin position="568"/>
        <end position="587"/>
    </location>
</feature>
<evidence type="ECO:0000256" key="6">
    <source>
        <dbReference type="ARBA" id="ARBA00023163"/>
    </source>
</evidence>
<dbReference type="EMBL" id="RSDZ01000159">
    <property type="protein sequence ID" value="RXG41934.1"/>
    <property type="molecule type" value="Genomic_DNA"/>
</dbReference>
<evidence type="ECO:0000256" key="4">
    <source>
        <dbReference type="ARBA" id="ARBA00023015"/>
    </source>
</evidence>
<dbReference type="PANTHER" id="PTHR16062">
    <property type="entry name" value="SWI/SNF-RELATED"/>
    <property type="match status" value="1"/>
</dbReference>
<name>A0A444RLG0_VERDA</name>
<dbReference type="InterPro" id="IPR037382">
    <property type="entry name" value="Rsc/polybromo"/>
</dbReference>
<feature type="domain" description="BAH" evidence="12">
    <location>
        <begin position="409"/>
        <end position="528"/>
    </location>
</feature>
<dbReference type="CDD" id="cd04369">
    <property type="entry name" value="Bromodomain"/>
    <property type="match status" value="1"/>
</dbReference>
<dbReference type="InterPro" id="IPR001487">
    <property type="entry name" value="Bromodomain"/>
</dbReference>
<dbReference type="SMART" id="SM00439">
    <property type="entry name" value="BAH"/>
    <property type="match status" value="1"/>
</dbReference>
<feature type="domain" description="Bromo" evidence="11">
    <location>
        <begin position="104"/>
        <end position="174"/>
    </location>
</feature>
<evidence type="ECO:0000313" key="13">
    <source>
        <dbReference type="EMBL" id="RXG41934.1"/>
    </source>
</evidence>
<evidence type="ECO:0000256" key="5">
    <source>
        <dbReference type="ARBA" id="ARBA00023117"/>
    </source>
</evidence>
<dbReference type="Gene3D" id="1.20.920.10">
    <property type="entry name" value="Bromodomain-like"/>
    <property type="match status" value="2"/>
</dbReference>
<sequence>MAGTRSNATDVRDSIEAKLDKDKDKTNGHDMDLDTPDNTADDVEMKDQHDEEDADGEADAEADADADADAEGEDDTSQQDVDEPGDLLSVLGTLESELSRYEEDGEELAAPFQRIPNKRSLPDYFQIIEEPTAFSSIRKKVQKKEYTSASEFVRDLALICHNAQVYNLPSAPIFHAAVRLREVAKQKLQKLVTAGVLTAAEVEFPFLGELPPAEEASENAGEEDEEDDEEEEEEDDDDSDDDDTGRGRKTRKIGRRPDASREEEDHKKRGRPPKVLTPAEVRIDSVLKGLRKFKDESGELRILPFEKLPDKQELPEYYDAIQKPIALDMIRQKFKRKKYATVDDLIQDLDLMFENAKLFNEDDSDIHQTAIDLQREARSLAQQEKAKPDSLCRADDGRLPLAEVQHNGETWRVGDWVHINNTNDLTKPIVAQIFRLWQDPKGQRWINACWYYRPEQTVHHEDKHFYEHEVAKSTQYRDHAIEEVIDRCFVMFVTRFFKGRPRGLPAGKSVYVCESRYNEEKCRFARIKTWSSCVPDEVREKDYVSDPFPQPLRMKKFPSPIKHLIRLNAKPTDPLPKPTWGYKNMPPVIGAVHRRPRESNESPPPQPTPPPQPAQPILSNTGRRPSSFRGSQPPASPFHMAPPGASPSPAPLVPQYLGQPQAQPQQAQPQQHQFTSASPVAHHQSPHQPAPHYPQGQQPQQPGQSPYLNYRQPQQQQQPGQNAGQMYQQQQHNMPQAPMHRSQGLNMAADQYQNGFQGNFQGPQYNQRQGQHPPAYPHSPATHIQQGQLNVQPQAHAQVPQMQPSHMANSGFADHRMPMGTNRNTMAPTAGIQMQPYVPAQQQQQQQNSYNAAPATEVFTLPDELNDAIPEEIRLMYNNDNGKLLWYTTPPVITETPGLAPESAGLGHSARYLADNEAFLAERARKRKERDDKLAAEEELKRQRKERNERERAAMTHMQREIEDLASAKWRQVRHRIEAERQQLMFQINLETCEKWLKAAHEGHRILDEEFQMGPNFRKRQMEEKEAARQKRIAEDEEAKRKAAAEDRSI</sequence>
<dbReference type="PRINTS" id="PR00503">
    <property type="entry name" value="BROMODOMAIN"/>
</dbReference>
<feature type="compositionally biased region" description="Low complexity" evidence="10">
    <location>
        <begin position="693"/>
        <end position="740"/>
    </location>
</feature>
<feature type="coiled-coil region" evidence="9">
    <location>
        <begin position="926"/>
        <end position="968"/>
    </location>
</feature>
<reference evidence="13 14" key="1">
    <citation type="submission" date="2018-12" db="EMBL/GenBank/DDBJ databases">
        <title>Genome of Verticillium dahliae isolate Getta Getta.</title>
        <authorList>
            <person name="Gardiner D.M."/>
        </authorList>
    </citation>
    <scope>NUCLEOTIDE SEQUENCE [LARGE SCALE GENOMIC DNA]</scope>
    <source>
        <strain evidence="13 14">Getta Getta</strain>
    </source>
</reference>
<evidence type="ECO:0000313" key="14">
    <source>
        <dbReference type="Proteomes" id="UP000288725"/>
    </source>
</evidence>
<dbReference type="Gene3D" id="2.30.30.490">
    <property type="match status" value="1"/>
</dbReference>
<organism evidence="13 14">
    <name type="scientific">Verticillium dahliae</name>
    <name type="common">Verticillium wilt</name>
    <dbReference type="NCBI Taxonomy" id="27337"/>
    <lineage>
        <taxon>Eukaryota</taxon>
        <taxon>Fungi</taxon>
        <taxon>Dikarya</taxon>
        <taxon>Ascomycota</taxon>
        <taxon>Pezizomycotina</taxon>
        <taxon>Sordariomycetes</taxon>
        <taxon>Hypocreomycetidae</taxon>
        <taxon>Glomerellales</taxon>
        <taxon>Plectosphaerellaceae</taxon>
        <taxon>Verticillium</taxon>
    </lineage>
</organism>
<dbReference type="InterPro" id="IPR036427">
    <property type="entry name" value="Bromodomain-like_sf"/>
</dbReference>
<feature type="region of interest" description="Disordered" evidence="10">
    <location>
        <begin position="208"/>
        <end position="278"/>
    </location>
</feature>
<dbReference type="GO" id="GO:0016586">
    <property type="term" value="C:RSC-type complex"/>
    <property type="evidence" value="ECO:0007669"/>
    <property type="project" value="InterPro"/>
</dbReference>
<evidence type="ECO:0000256" key="1">
    <source>
        <dbReference type="ARBA" id="ARBA00004123"/>
    </source>
</evidence>
<feature type="compositionally biased region" description="Polar residues" evidence="10">
    <location>
        <begin position="617"/>
        <end position="630"/>
    </location>
</feature>
<dbReference type="FunFam" id="1.20.920.10:FF:000048">
    <property type="entry name" value="RSC complex subunit (RSC1), putative"/>
    <property type="match status" value="1"/>
</dbReference>
<dbReference type="GO" id="GO:0006338">
    <property type="term" value="P:chromatin remodeling"/>
    <property type="evidence" value="ECO:0007669"/>
    <property type="project" value="InterPro"/>
</dbReference>
<keyword evidence="9" id="KW-0175">Coiled coil</keyword>
<feature type="compositionally biased region" description="Basic and acidic residues" evidence="10">
    <location>
        <begin position="255"/>
        <end position="267"/>
    </location>
</feature>
<evidence type="ECO:0000256" key="7">
    <source>
        <dbReference type="ARBA" id="ARBA00023242"/>
    </source>
</evidence>